<proteinExistence type="predicted"/>
<dbReference type="PROSITE" id="PS00216">
    <property type="entry name" value="SUGAR_TRANSPORT_1"/>
    <property type="match status" value="1"/>
</dbReference>
<feature type="transmembrane region" description="Helical" evidence="6">
    <location>
        <begin position="201"/>
        <end position="224"/>
    </location>
</feature>
<dbReference type="OrthoDB" id="7584869at2"/>
<evidence type="ECO:0000259" key="7">
    <source>
        <dbReference type="PROSITE" id="PS50850"/>
    </source>
</evidence>
<evidence type="ECO:0000256" key="5">
    <source>
        <dbReference type="SAM" id="MobiDB-lite"/>
    </source>
</evidence>
<sequence>MRRPAPTRATGIPARADPISPVLHHPNAPRHHHPEAPAPGRRSLMSTTTAPETAIQPGDLKEREPRGYTPRYALASFGLFLAILAPVLGGLSVKIQSLVGLADAPTQLGLVSGVGALFALVSQPLAGRLSDRTTSRFGMRKPWIISGVVLTFVSLVGVGLAPNIPVLLIAWCGAQLFSNFAQAAETATIPDQVPEHRRGRVSGLIGAASPLAILVGAIGLNFLPTDALRASVPAFIGLVFGLLFALMLKDRVLTTKPGPFSFKEFFSSFVFNPRTHKNLGWAWLTKAMIMFGYASISSYLTLFLAADFGMTKPSEQLQFNLYANIVSVVFMVVVSIVAGRMSDRLGRRRAFVTTGGIVLGFGVLILAIAPALGIGTGLVLILVAEGFIGIGGGLFFAVDTALCVDVLPNPNDSAKDLGVLNIANTLPQTIAPFVAGTVVIPLGNALFGSAGYSLWFGVGAAVAIVGGLLVLKIKGVK</sequence>
<dbReference type="PANTHER" id="PTHR23528">
    <property type="match status" value="1"/>
</dbReference>
<dbReference type="PANTHER" id="PTHR23528:SF1">
    <property type="entry name" value="MAJOR FACILITATOR SUPERFAMILY (MFS) PROFILE DOMAIN-CONTAINING PROTEIN"/>
    <property type="match status" value="1"/>
</dbReference>
<dbReference type="InterPro" id="IPR036259">
    <property type="entry name" value="MFS_trans_sf"/>
</dbReference>
<feature type="transmembrane region" description="Helical" evidence="6">
    <location>
        <begin position="419"/>
        <end position="440"/>
    </location>
</feature>
<dbReference type="InterPro" id="IPR020846">
    <property type="entry name" value="MFS_dom"/>
</dbReference>
<evidence type="ECO:0000256" key="4">
    <source>
        <dbReference type="ARBA" id="ARBA00023136"/>
    </source>
</evidence>
<feature type="transmembrane region" description="Helical" evidence="6">
    <location>
        <begin position="350"/>
        <end position="372"/>
    </location>
</feature>
<protein>
    <submittedName>
        <fullName evidence="8">MFS transporter</fullName>
    </submittedName>
</protein>
<dbReference type="AlphaFoldDB" id="A0A5B8M2Z5"/>
<feature type="domain" description="Major facilitator superfamily (MFS) profile" evidence="7">
    <location>
        <begin position="71"/>
        <end position="477"/>
    </location>
</feature>
<evidence type="ECO:0000256" key="6">
    <source>
        <dbReference type="SAM" id="Phobius"/>
    </source>
</evidence>
<dbReference type="GO" id="GO:0022857">
    <property type="term" value="F:transmembrane transporter activity"/>
    <property type="evidence" value="ECO:0007669"/>
    <property type="project" value="InterPro"/>
</dbReference>
<dbReference type="Gene3D" id="1.20.1250.20">
    <property type="entry name" value="MFS general substrate transporter like domains"/>
    <property type="match status" value="2"/>
</dbReference>
<dbReference type="Pfam" id="PF07690">
    <property type="entry name" value="MFS_1"/>
    <property type="match status" value="1"/>
</dbReference>
<evidence type="ECO:0000256" key="1">
    <source>
        <dbReference type="ARBA" id="ARBA00004651"/>
    </source>
</evidence>
<feature type="transmembrane region" description="Helical" evidence="6">
    <location>
        <begin position="104"/>
        <end position="122"/>
    </location>
</feature>
<dbReference type="EMBL" id="CP042305">
    <property type="protein sequence ID" value="QDZ14155.1"/>
    <property type="molecule type" value="Genomic_DNA"/>
</dbReference>
<dbReference type="CDD" id="cd06174">
    <property type="entry name" value="MFS"/>
    <property type="match status" value="1"/>
</dbReference>
<dbReference type="SUPFAM" id="SSF103473">
    <property type="entry name" value="MFS general substrate transporter"/>
    <property type="match status" value="1"/>
</dbReference>
<accession>A0A5B8M2Z5</accession>
<feature type="transmembrane region" description="Helical" evidence="6">
    <location>
        <begin position="230"/>
        <end position="248"/>
    </location>
</feature>
<reference evidence="8 9" key="1">
    <citation type="submission" date="2019-07" db="EMBL/GenBank/DDBJ databases">
        <title>Full genome sequence of Humibacter sp. WJ7-1.</title>
        <authorList>
            <person name="Im W.-T."/>
        </authorList>
    </citation>
    <scope>NUCLEOTIDE SEQUENCE [LARGE SCALE GENOMIC DNA]</scope>
    <source>
        <strain evidence="8 9">WJ7-1</strain>
    </source>
</reference>
<gene>
    <name evidence="8" type="ORF">FPZ11_04635</name>
</gene>
<dbReference type="Proteomes" id="UP000320216">
    <property type="component" value="Chromosome"/>
</dbReference>
<keyword evidence="3 6" id="KW-1133">Transmembrane helix</keyword>
<dbReference type="KEGG" id="huw:FPZ11_04635"/>
<feature type="transmembrane region" description="Helical" evidence="6">
    <location>
        <begin position="72"/>
        <end position="92"/>
    </location>
</feature>
<dbReference type="GO" id="GO:0005886">
    <property type="term" value="C:plasma membrane"/>
    <property type="evidence" value="ECO:0007669"/>
    <property type="project" value="UniProtKB-SubCell"/>
</dbReference>
<feature type="transmembrane region" description="Helical" evidence="6">
    <location>
        <begin position="283"/>
        <end position="305"/>
    </location>
</feature>
<keyword evidence="9" id="KW-1185">Reference proteome</keyword>
<feature type="region of interest" description="Disordered" evidence="5">
    <location>
        <begin position="1"/>
        <end position="64"/>
    </location>
</feature>
<evidence type="ECO:0000256" key="3">
    <source>
        <dbReference type="ARBA" id="ARBA00022989"/>
    </source>
</evidence>
<keyword evidence="4 6" id="KW-0472">Membrane</keyword>
<evidence type="ECO:0000313" key="9">
    <source>
        <dbReference type="Proteomes" id="UP000320216"/>
    </source>
</evidence>
<dbReference type="InterPro" id="IPR005829">
    <property type="entry name" value="Sugar_transporter_CS"/>
</dbReference>
<feature type="transmembrane region" description="Helical" evidence="6">
    <location>
        <begin position="378"/>
        <end position="398"/>
    </location>
</feature>
<comment type="subcellular location">
    <subcellularLocation>
        <location evidence="1">Cell membrane</location>
        <topology evidence="1">Multi-pass membrane protein</topology>
    </subcellularLocation>
</comment>
<keyword evidence="2 6" id="KW-0812">Transmembrane</keyword>
<feature type="transmembrane region" description="Helical" evidence="6">
    <location>
        <begin position="452"/>
        <end position="471"/>
    </location>
</feature>
<evidence type="ECO:0000256" key="2">
    <source>
        <dbReference type="ARBA" id="ARBA00022692"/>
    </source>
</evidence>
<feature type="transmembrane region" description="Helical" evidence="6">
    <location>
        <begin position="143"/>
        <end position="162"/>
    </location>
</feature>
<feature type="transmembrane region" description="Helical" evidence="6">
    <location>
        <begin position="168"/>
        <end position="189"/>
    </location>
</feature>
<organism evidence="8 9">
    <name type="scientific">Humibacter ginsenosidimutans</name>
    <dbReference type="NCBI Taxonomy" id="2599293"/>
    <lineage>
        <taxon>Bacteria</taxon>
        <taxon>Bacillati</taxon>
        <taxon>Actinomycetota</taxon>
        <taxon>Actinomycetes</taxon>
        <taxon>Micrococcales</taxon>
        <taxon>Microbacteriaceae</taxon>
        <taxon>Humibacter</taxon>
    </lineage>
</organism>
<feature type="transmembrane region" description="Helical" evidence="6">
    <location>
        <begin position="317"/>
        <end position="338"/>
    </location>
</feature>
<dbReference type="PROSITE" id="PS50850">
    <property type="entry name" value="MFS"/>
    <property type="match status" value="1"/>
</dbReference>
<name>A0A5B8M2Z5_9MICO</name>
<dbReference type="InterPro" id="IPR011701">
    <property type="entry name" value="MFS"/>
</dbReference>
<evidence type="ECO:0000313" key="8">
    <source>
        <dbReference type="EMBL" id="QDZ14155.1"/>
    </source>
</evidence>